<comment type="caution">
    <text evidence="4">The sequence shown here is derived from an EMBL/GenBank/DDBJ whole genome shotgun (WGS) entry which is preliminary data.</text>
</comment>
<sequence length="209" mass="21954">MKKILLSICCAFAVSATFAQTPTVGIKGGLNLASLTSSSNTSSSSITTGTLTSFSAGIFVDFKAGSNWSVQPALLYTGKGAKESGEFDETNITIKAKINYLQLPLNFVYNVNSVAGTFYIGAGPYLGYGLSAKLEGNSNGQSESDDIGFGDGEDQYKRIDAGATALIGYKFKQGVLLNLNYDLGLTDISNQSSSSTKTRVFGISVGYAF</sequence>
<accession>A0ABW3AQ52</accession>
<dbReference type="InterPro" id="IPR025665">
    <property type="entry name" value="Beta-barrel_OMP_2"/>
</dbReference>
<dbReference type="EMBL" id="JBHTHZ010000001">
    <property type="protein sequence ID" value="MFD0792281.1"/>
    <property type="molecule type" value="Genomic_DNA"/>
</dbReference>
<feature type="domain" description="Outer membrane protein beta-barrel" evidence="2">
    <location>
        <begin position="18"/>
        <end position="189"/>
    </location>
</feature>
<organism evidence="4 5">
    <name type="scientific">Mucilaginibacter litoreus</name>
    <dbReference type="NCBI Taxonomy" id="1048221"/>
    <lineage>
        <taxon>Bacteria</taxon>
        <taxon>Pseudomonadati</taxon>
        <taxon>Bacteroidota</taxon>
        <taxon>Sphingobacteriia</taxon>
        <taxon>Sphingobacteriales</taxon>
        <taxon>Sphingobacteriaceae</taxon>
        <taxon>Mucilaginibacter</taxon>
    </lineage>
</organism>
<keyword evidence="5" id="KW-1185">Reference proteome</keyword>
<feature type="signal peptide" evidence="1">
    <location>
        <begin position="1"/>
        <end position="19"/>
    </location>
</feature>
<dbReference type="Proteomes" id="UP001597010">
    <property type="component" value="Unassembled WGS sequence"/>
</dbReference>
<protein>
    <submittedName>
        <fullName evidence="4">Porin family protein</fullName>
    </submittedName>
</protein>
<evidence type="ECO:0000256" key="1">
    <source>
        <dbReference type="SAM" id="SignalP"/>
    </source>
</evidence>
<name>A0ABW3AQ52_9SPHI</name>
<dbReference type="RefSeq" id="WP_377110986.1">
    <property type="nucleotide sequence ID" value="NZ_JBHTHZ010000001.1"/>
</dbReference>
<proteinExistence type="predicted"/>
<keyword evidence="1" id="KW-0732">Signal</keyword>
<feature type="chain" id="PRO_5045033418" evidence="1">
    <location>
        <begin position="20"/>
        <end position="209"/>
    </location>
</feature>
<evidence type="ECO:0000259" key="2">
    <source>
        <dbReference type="Pfam" id="PF13568"/>
    </source>
</evidence>
<gene>
    <name evidence="3" type="ORF">ACFQZX_01555</name>
    <name evidence="4" type="ORF">ACFQZX_02200</name>
</gene>
<dbReference type="Pfam" id="PF13568">
    <property type="entry name" value="OMP_b-brl_2"/>
    <property type="match status" value="1"/>
</dbReference>
<evidence type="ECO:0000313" key="5">
    <source>
        <dbReference type="Proteomes" id="UP001597010"/>
    </source>
</evidence>
<evidence type="ECO:0000313" key="3">
    <source>
        <dbReference type="EMBL" id="MFD0792281.1"/>
    </source>
</evidence>
<evidence type="ECO:0000313" key="4">
    <source>
        <dbReference type="EMBL" id="MFD0792409.1"/>
    </source>
</evidence>
<reference evidence="4" key="1">
    <citation type="journal article" date="2014" name="Int. J. Syst. Evol. Microbiol.">
        <title>Complete genome of a new Firmicutes species belonging to the dominant human colonic microbiota ('Ruminococcus bicirculans') reveals two chromosomes and a selective capacity to utilize plant glucans.</title>
        <authorList>
            <consortium name="NISC Comparative Sequencing Program"/>
            <person name="Wegmann U."/>
            <person name="Louis P."/>
            <person name="Goesmann A."/>
            <person name="Henrissat B."/>
            <person name="Duncan S.H."/>
            <person name="Flint H.J."/>
        </authorList>
    </citation>
    <scope>NUCLEOTIDE SEQUENCE</scope>
    <source>
        <strain evidence="4">CCUG 61484</strain>
    </source>
</reference>
<dbReference type="EMBL" id="JBHTHZ010000001">
    <property type="protein sequence ID" value="MFD0792409.1"/>
    <property type="molecule type" value="Genomic_DNA"/>
</dbReference>
<reference evidence="5" key="2">
    <citation type="journal article" date="2019" name="Int. J. Syst. Evol. Microbiol.">
        <title>The Global Catalogue of Microorganisms (GCM) 10K type strain sequencing project: providing services to taxonomists for standard genome sequencing and annotation.</title>
        <authorList>
            <consortium name="The Broad Institute Genomics Platform"/>
            <consortium name="The Broad Institute Genome Sequencing Center for Infectious Disease"/>
            <person name="Wu L."/>
            <person name="Ma J."/>
        </authorList>
    </citation>
    <scope>NUCLEOTIDE SEQUENCE [LARGE SCALE GENOMIC DNA]</scope>
    <source>
        <strain evidence="5">CCUG 61484</strain>
    </source>
</reference>
<reference evidence="4" key="3">
    <citation type="submission" date="2024-09" db="EMBL/GenBank/DDBJ databases">
        <authorList>
            <person name="Sun Q."/>
            <person name="Mori K."/>
        </authorList>
    </citation>
    <scope>NUCLEOTIDE SEQUENCE</scope>
    <source>
        <strain evidence="4">CCUG 61484</strain>
    </source>
</reference>